<evidence type="ECO:0000313" key="2">
    <source>
        <dbReference type="Proteomes" id="UP001198983"/>
    </source>
</evidence>
<accession>A0AAX2ZEX2</accession>
<dbReference type="KEGG" id="tem:JW646_18580"/>
<name>A0AAX2ZEX2_9FIRM</name>
<evidence type="ECO:0000313" key="1">
    <source>
        <dbReference type="EMBL" id="UEL47601.1"/>
    </source>
</evidence>
<organism evidence="1 2">
    <name type="scientific">Terrisporobacter hibernicus</name>
    <dbReference type="NCBI Taxonomy" id="2813371"/>
    <lineage>
        <taxon>Bacteria</taxon>
        <taxon>Bacillati</taxon>
        <taxon>Bacillota</taxon>
        <taxon>Clostridia</taxon>
        <taxon>Peptostreptococcales</taxon>
        <taxon>Peptostreptococcaceae</taxon>
        <taxon>Terrisporobacter</taxon>
    </lineage>
</organism>
<dbReference type="AlphaFoldDB" id="A0AAX2ZEX2"/>
<dbReference type="RefSeq" id="WP_228415975.1">
    <property type="nucleotide sequence ID" value="NZ_CP081135.1"/>
</dbReference>
<gene>
    <name evidence="1" type="ORF">JW646_18580</name>
</gene>
<dbReference type="Proteomes" id="UP001198983">
    <property type="component" value="Chromosome"/>
</dbReference>
<sequence length="68" mass="8306">MKEYKVSWCDLEGNEFFSEEYGYDEALQLYNEICVDKVDDEQIEARLYDLNNVILKQFDNKENKYYIM</sequence>
<protein>
    <submittedName>
        <fullName evidence="1">Uncharacterized protein</fullName>
    </submittedName>
</protein>
<proteinExistence type="predicted"/>
<dbReference type="EMBL" id="CP081135">
    <property type="protein sequence ID" value="UEL47601.1"/>
    <property type="molecule type" value="Genomic_DNA"/>
</dbReference>
<reference evidence="1 2" key="1">
    <citation type="journal article" date="2023" name="Int. J. Syst. Evol. Microbiol.">
        <title>Terrisporobacter hibernicus sp. nov., isolated from bovine faeces in Northern Ireland.</title>
        <authorList>
            <person name="Mitchell M."/>
            <person name="Nguyen S.V."/>
            <person name="Connor M."/>
            <person name="Fairley D.J."/>
            <person name="Donoghue O."/>
            <person name="Marshall H."/>
            <person name="Koolman L."/>
            <person name="McMullan G."/>
            <person name="Schaffer K.E."/>
            <person name="McGrath J.W."/>
            <person name="Fanning S."/>
        </authorList>
    </citation>
    <scope>NUCLEOTIDE SEQUENCE [LARGE SCALE GENOMIC DNA]</scope>
    <source>
        <strain evidence="1 2">MCA3</strain>
    </source>
</reference>
<keyword evidence="2" id="KW-1185">Reference proteome</keyword>